<name>S5WKM9_9CAUD</name>
<dbReference type="EMBL" id="KF147891">
    <property type="protein sequence ID" value="AGS82131.1"/>
    <property type="molecule type" value="Genomic_DNA"/>
</dbReference>
<reference evidence="1 2" key="1">
    <citation type="journal article" date="2014" name="Genome Announc.">
        <title>Complete Genome Sequence of the Novel Giant Pseudomonas Phage PaBG.</title>
        <authorList>
            <person name="Sykilinda N.N."/>
            <person name="Bondar A.A."/>
            <person name="Gorshkova A.S."/>
            <person name="Kurochkina L.P."/>
            <person name="Kulikov E.E."/>
            <person name="Shneider M.M."/>
            <person name="Kadykov V.A."/>
            <person name="Solovjeva N.V."/>
            <person name="Kabilov M.R."/>
            <person name="Mesyanzhinov V.V."/>
            <person name="Vlassov V.V."/>
            <person name="Drukker V.V."/>
            <person name="Miroshnikov K.A."/>
        </authorList>
    </citation>
    <scope>NUCLEOTIDE SEQUENCE [LARGE SCALE GENOMIC DNA]</scope>
</reference>
<dbReference type="RefSeq" id="YP_008433578.1">
    <property type="nucleotide sequence ID" value="NC_022096.1"/>
</dbReference>
<sequence length="263" mass="30086">MAYVLNNIRFRSVSSKALERYYNSKSFILNVLIDEQRQFSQVAREILLLFFNSYSDWAIKVESLLLNRSVLEETDLKIIFQRFGEVVESNKSIFTIHGDVFLPQFVDVWGAVHKHVPLNFKRKVRQTVGLSQLEAYPLIIDALVDALQSTLYELYEVDCLLGSNLVGNKISTNASMQDNLITYIDDGDLEYYRATGVFIAKERITHYLDTVILPDIVVPVVVKNYTEEKIALKNGLVVGDQPFARLLTDMLENPRIKIVEIAS</sequence>
<keyword evidence="2" id="KW-1185">Reference proteome</keyword>
<dbReference type="Proteomes" id="UP000015545">
    <property type="component" value="Segment"/>
</dbReference>
<proteinExistence type="predicted"/>
<evidence type="ECO:0000313" key="2">
    <source>
        <dbReference type="Proteomes" id="UP000015545"/>
    </source>
</evidence>
<evidence type="ECO:0000313" key="1">
    <source>
        <dbReference type="EMBL" id="AGS82131.1"/>
    </source>
</evidence>
<accession>S5WKM9</accession>
<protein>
    <submittedName>
        <fullName evidence="1">Uncharacterized protein</fullName>
    </submittedName>
</protein>
<dbReference type="OrthoDB" id="32495at10239"/>
<gene>
    <name evidence="1" type="ORF">PaBG_00248</name>
</gene>
<dbReference type="KEGG" id="vg:16574933"/>
<organism evidence="1 2">
    <name type="scientific">Pseudomonas phage PaBG</name>
    <dbReference type="NCBI Taxonomy" id="1335230"/>
    <lineage>
        <taxon>Viruses</taxon>
        <taxon>Duplodnaviria</taxon>
        <taxon>Heunggongvirae</taxon>
        <taxon>Uroviricota</taxon>
        <taxon>Caudoviricetes</taxon>
        <taxon>Baikalvirus</taxon>
        <taxon>Baikalvirus PaBG</taxon>
    </lineage>
</organism>